<keyword evidence="1" id="KW-1133">Transmembrane helix</keyword>
<dbReference type="Proteomes" id="UP000467124">
    <property type="component" value="Unassembled WGS sequence"/>
</dbReference>
<evidence type="ECO:0000313" key="3">
    <source>
        <dbReference type="Proteomes" id="UP000467124"/>
    </source>
</evidence>
<dbReference type="EMBL" id="WWHY01000001">
    <property type="protein sequence ID" value="MYR31093.1"/>
    <property type="molecule type" value="Genomic_DNA"/>
</dbReference>
<reference evidence="2 3" key="1">
    <citation type="journal article" date="2019" name="Nat. Commun.">
        <title>The antimicrobial potential of Streptomyces from insect microbiomes.</title>
        <authorList>
            <person name="Chevrette M.G."/>
            <person name="Carlson C.M."/>
            <person name="Ortega H.E."/>
            <person name="Thomas C."/>
            <person name="Ananiev G.E."/>
            <person name="Barns K.J."/>
            <person name="Book A.J."/>
            <person name="Cagnazzo J."/>
            <person name="Carlos C."/>
            <person name="Flanigan W."/>
            <person name="Grubbs K.J."/>
            <person name="Horn H.A."/>
            <person name="Hoffmann F.M."/>
            <person name="Klassen J.L."/>
            <person name="Knack J.J."/>
            <person name="Lewin G.R."/>
            <person name="McDonald B.R."/>
            <person name="Muller L."/>
            <person name="Melo W.G.P."/>
            <person name="Pinto-Tomas A.A."/>
            <person name="Schmitz A."/>
            <person name="Wendt-Pienkowski E."/>
            <person name="Wildman S."/>
            <person name="Zhao M."/>
            <person name="Zhang F."/>
            <person name="Bugni T.S."/>
            <person name="Andes D.R."/>
            <person name="Pupo M.T."/>
            <person name="Currie C.R."/>
        </authorList>
    </citation>
    <scope>NUCLEOTIDE SEQUENCE [LARGE SCALE GENOMIC DNA]</scope>
    <source>
        <strain evidence="2 3">SID5840</strain>
    </source>
</reference>
<feature type="transmembrane region" description="Helical" evidence="1">
    <location>
        <begin position="12"/>
        <end position="33"/>
    </location>
</feature>
<feature type="transmembrane region" description="Helical" evidence="1">
    <location>
        <begin position="39"/>
        <end position="57"/>
    </location>
</feature>
<evidence type="ECO:0000256" key="1">
    <source>
        <dbReference type="SAM" id="Phobius"/>
    </source>
</evidence>
<proteinExistence type="predicted"/>
<comment type="caution">
    <text evidence="2">The sequence shown here is derived from an EMBL/GenBank/DDBJ whole genome shotgun (WGS) entry which is preliminary data.</text>
</comment>
<evidence type="ECO:0000313" key="2">
    <source>
        <dbReference type="EMBL" id="MYR31093.1"/>
    </source>
</evidence>
<organism evidence="2 3">
    <name type="scientific">Nocardiopsis alba</name>
    <dbReference type="NCBI Taxonomy" id="53437"/>
    <lineage>
        <taxon>Bacteria</taxon>
        <taxon>Bacillati</taxon>
        <taxon>Actinomycetota</taxon>
        <taxon>Actinomycetes</taxon>
        <taxon>Streptosporangiales</taxon>
        <taxon>Nocardiopsidaceae</taxon>
        <taxon>Nocardiopsis</taxon>
    </lineage>
</organism>
<feature type="transmembrane region" description="Helical" evidence="1">
    <location>
        <begin position="153"/>
        <end position="173"/>
    </location>
</feature>
<dbReference type="RefSeq" id="WP_152472911.1">
    <property type="nucleotide sequence ID" value="NZ_JBEXQO010000003.1"/>
</dbReference>
<dbReference type="AlphaFoldDB" id="A0A7K2IMB6"/>
<keyword evidence="1" id="KW-0472">Membrane</keyword>
<gene>
    <name evidence="2" type="ORF">GTW20_02085</name>
</gene>
<name>A0A7K2IMB6_9ACTN</name>
<protein>
    <recommendedName>
        <fullName evidence="4">PH domain-containing protein</fullName>
    </recommendedName>
</protein>
<accession>A0A7K2IMB6</accession>
<keyword evidence="1" id="KW-0812">Transmembrane</keyword>
<sequence>MAEGREVFRSVGTLLLGAVVTFLVWLLFSLAVIGEGFGVSGILVMANIFAFFVWVELKVVFWRNVSLEDGEVVLRGYWTKTRIGAGRIDRAWVGGGALLIELKNGDILDVSAFRGSIISSIFGSPSASRAAGRIEEVCRSDAVKSDGDRSTSLHLNILYVPVIWIASFVYYWFLSGFVVHW</sequence>
<evidence type="ECO:0008006" key="4">
    <source>
        <dbReference type="Google" id="ProtNLM"/>
    </source>
</evidence>